<dbReference type="STRING" id="796620.VIBC2010_16729"/>
<evidence type="ECO:0000313" key="2">
    <source>
        <dbReference type="Proteomes" id="UP000002943"/>
    </source>
</evidence>
<accession>E3BQ07</accession>
<dbReference type="eggNOG" id="COG0824">
    <property type="taxonomic scope" value="Bacteria"/>
</dbReference>
<organism evidence="1 2">
    <name type="scientific">Vibrio caribbeanicus ATCC BAA-2122</name>
    <dbReference type="NCBI Taxonomy" id="796620"/>
    <lineage>
        <taxon>Bacteria</taxon>
        <taxon>Pseudomonadati</taxon>
        <taxon>Pseudomonadota</taxon>
        <taxon>Gammaproteobacteria</taxon>
        <taxon>Vibrionales</taxon>
        <taxon>Vibrionaceae</taxon>
        <taxon>Vibrio</taxon>
    </lineage>
</organism>
<dbReference type="Proteomes" id="UP000002943">
    <property type="component" value="Unassembled WGS sequence"/>
</dbReference>
<dbReference type="CDD" id="cd00586">
    <property type="entry name" value="4HBT"/>
    <property type="match status" value="1"/>
</dbReference>
<dbReference type="PANTHER" id="PTHR12475">
    <property type="match status" value="1"/>
</dbReference>
<proteinExistence type="predicted"/>
<sequence>MYPFFRLINTIVLSRKEKLTYLSQDSMTFRCRPWDIDIFMEMNNGRMITLFDLGRFSLISKCGLLPVLLKNKWAVVVAGSSIMYRKRIRMFDKVTMYTRVVGIDKKWVYLEQSMWVKGKPCCSMTIRTAVTCKGGLVATEEVIEAFGNGAEILPPEEWLSNWIENEEGRCWPPHVEQ</sequence>
<gene>
    <name evidence="1" type="ORF">VIBC2010_16729</name>
</gene>
<dbReference type="AlphaFoldDB" id="E3BQ07"/>
<reference evidence="1 2" key="1">
    <citation type="journal article" date="2012" name="Int. J. Syst. Evol. Microbiol.">
        <title>Vibrio caribbeanicus sp. nov., isolated from the marine sponge Scleritoderma cyanea.</title>
        <authorList>
            <person name="Hoffmann M."/>
            <person name="Monday S.R."/>
            <person name="Allard M.W."/>
            <person name="Strain E.A."/>
            <person name="Whittaker P."/>
            <person name="Naum M."/>
            <person name="McCarthy P.J."/>
            <person name="Lopez J.V."/>
            <person name="Fischer M."/>
            <person name="Brown E.W."/>
        </authorList>
    </citation>
    <scope>NUCLEOTIDE SEQUENCE [LARGE SCALE GENOMIC DNA]</scope>
    <source>
        <strain evidence="1 2">ATCC BAA-2122</strain>
    </source>
</reference>
<dbReference type="InterPro" id="IPR051490">
    <property type="entry name" value="THEM6_lcsJ_thioesterase"/>
</dbReference>
<dbReference type="SUPFAM" id="SSF54637">
    <property type="entry name" value="Thioesterase/thiol ester dehydrase-isomerase"/>
    <property type="match status" value="1"/>
</dbReference>
<comment type="caution">
    <text evidence="1">The sequence shown here is derived from an EMBL/GenBank/DDBJ whole genome shotgun (WGS) entry which is preliminary data.</text>
</comment>
<dbReference type="OrthoDB" id="3727779at2"/>
<dbReference type="Gene3D" id="3.10.129.10">
    <property type="entry name" value="Hotdog Thioesterase"/>
    <property type="match status" value="1"/>
</dbReference>
<evidence type="ECO:0000313" key="1">
    <source>
        <dbReference type="EMBL" id="EFP94812.1"/>
    </source>
</evidence>
<evidence type="ECO:0008006" key="3">
    <source>
        <dbReference type="Google" id="ProtNLM"/>
    </source>
</evidence>
<dbReference type="EMBL" id="AEIU01000112">
    <property type="protein sequence ID" value="EFP94812.1"/>
    <property type="molecule type" value="Genomic_DNA"/>
</dbReference>
<dbReference type="Pfam" id="PF13279">
    <property type="entry name" value="4HBT_2"/>
    <property type="match status" value="1"/>
</dbReference>
<name>E3BQ07_9VIBR</name>
<dbReference type="InterPro" id="IPR029069">
    <property type="entry name" value="HotDog_dom_sf"/>
</dbReference>
<dbReference type="PANTHER" id="PTHR12475:SF4">
    <property type="entry name" value="PROTEIN THEM6"/>
    <property type="match status" value="1"/>
</dbReference>
<protein>
    <recommendedName>
        <fullName evidence="3">Thioeseterase</fullName>
    </recommendedName>
</protein>
<keyword evidence="2" id="KW-1185">Reference proteome</keyword>
<dbReference type="RefSeq" id="WP_009603269.1">
    <property type="nucleotide sequence ID" value="NZ_AEIU01000112.1"/>
</dbReference>